<reference evidence="6 7" key="1">
    <citation type="journal article" date="2010" name="PLoS ONE">
        <title>The glycobiome of the rumen bacterium Butyrivibrio proteoclasticus B316(T) highlights adaptation to a polysaccharide-rich environment.</title>
        <authorList>
            <person name="Kelly W.J."/>
            <person name="Leahy S.C."/>
            <person name="Altermann E."/>
            <person name="Yeoman C.J."/>
            <person name="Dunne J.C."/>
            <person name="Kong Z."/>
            <person name="Pacheco D.M."/>
            <person name="Li D."/>
            <person name="Noel S.J."/>
            <person name="Moon C.D."/>
            <person name="Cookson A.L."/>
            <person name="Attwood G.T."/>
        </authorList>
    </citation>
    <scope>NUCLEOTIDE SEQUENCE [LARGE SCALE GENOMIC DNA]</scope>
    <source>
        <strain evidence="7">ATCC 51982 / DSM 14932 / B316</strain>
    </source>
</reference>
<protein>
    <recommendedName>
        <fullName evidence="4">Pseudouridine synthase</fullName>
        <ecNumber evidence="4">5.4.99.-</ecNumber>
    </recommendedName>
</protein>
<comment type="function">
    <text evidence="4">Responsible for synthesis of pseudouridine from uracil.</text>
</comment>
<keyword evidence="7" id="KW-1185">Reference proteome</keyword>
<dbReference type="KEGG" id="bpb:bpr_I1738"/>
<dbReference type="AlphaFoldDB" id="E0RXP8"/>
<dbReference type="PANTHER" id="PTHR21600:SF44">
    <property type="entry name" value="RIBOSOMAL LARGE SUBUNIT PSEUDOURIDINE SYNTHASE D"/>
    <property type="match status" value="1"/>
</dbReference>
<evidence type="ECO:0000256" key="2">
    <source>
        <dbReference type="ARBA" id="ARBA00010876"/>
    </source>
</evidence>
<evidence type="ECO:0000259" key="5">
    <source>
        <dbReference type="Pfam" id="PF00849"/>
    </source>
</evidence>
<dbReference type="GO" id="GO:0003723">
    <property type="term" value="F:RNA binding"/>
    <property type="evidence" value="ECO:0007669"/>
    <property type="project" value="InterPro"/>
</dbReference>
<dbReference type="eggNOG" id="COG0564">
    <property type="taxonomic scope" value="Bacteria"/>
</dbReference>
<name>E0RXP8_BUTPB</name>
<sequence>MENSYRELRYTYITNSPDDTVTAGEIMRDIMKLSSREISRCKKFEDGVMCRRPDEINRIVPVRLIDSLFPGDELIVRVYEDNDNAGDIVPADGPLDIAYEDEDLIIVNKPGEMVVHPSYAHYKDSLSNYLLGYFIRSGQRHVIRTVGRLDRETSGLVIFAKNRHAAALMAQQIKTNDDKENAQDSLGDEPDNMSRRKEYLALCSGVFDKTHDTIDAPIRRRPDERMIREVHPEGKRAVTHYEVVHQYDDYALVRLRLDTGRTHQIRVHMAYIGHPLLGDNFYGKEIPDDHGMTRAALHAGYIEFMQPITGEKIVINARMPEDMQKLTS</sequence>
<dbReference type="EMBL" id="CP001810">
    <property type="protein sequence ID" value="ADL34475.1"/>
    <property type="molecule type" value="Genomic_DNA"/>
</dbReference>
<dbReference type="InterPro" id="IPR050188">
    <property type="entry name" value="RluA_PseudoU_synthase"/>
</dbReference>
<dbReference type="CDD" id="cd02869">
    <property type="entry name" value="PseudoU_synth_RluA_like"/>
    <property type="match status" value="1"/>
</dbReference>
<gene>
    <name evidence="6" type="ordered locus">bpr_I1738</name>
</gene>
<keyword evidence="4 6" id="KW-0413">Isomerase</keyword>
<dbReference type="Gene3D" id="3.30.2350.10">
    <property type="entry name" value="Pseudouridine synthase"/>
    <property type="match status" value="1"/>
</dbReference>
<evidence type="ECO:0000256" key="4">
    <source>
        <dbReference type="RuleBase" id="RU362028"/>
    </source>
</evidence>
<dbReference type="NCBIfam" id="TIGR00005">
    <property type="entry name" value="rluA_subfam"/>
    <property type="match status" value="1"/>
</dbReference>
<dbReference type="HOGENOM" id="CLU_016902_8_2_9"/>
<dbReference type="InterPro" id="IPR006225">
    <property type="entry name" value="PsdUridine_synth_RluC/D"/>
</dbReference>
<evidence type="ECO:0000313" key="6">
    <source>
        <dbReference type="EMBL" id="ADL34475.1"/>
    </source>
</evidence>
<dbReference type="Proteomes" id="UP000001299">
    <property type="component" value="Chromosome 1"/>
</dbReference>
<dbReference type="GO" id="GO:0000455">
    <property type="term" value="P:enzyme-directed rRNA pseudouridine synthesis"/>
    <property type="evidence" value="ECO:0007669"/>
    <property type="project" value="TreeGrafter"/>
</dbReference>
<evidence type="ECO:0000256" key="1">
    <source>
        <dbReference type="ARBA" id="ARBA00000073"/>
    </source>
</evidence>
<feature type="active site" evidence="3">
    <location>
        <position position="150"/>
    </location>
</feature>
<dbReference type="InterPro" id="IPR006145">
    <property type="entry name" value="PsdUridine_synth_RsuA/RluA"/>
</dbReference>
<evidence type="ECO:0000256" key="3">
    <source>
        <dbReference type="PIRSR" id="PIRSR606225-1"/>
    </source>
</evidence>
<dbReference type="SUPFAM" id="SSF55120">
    <property type="entry name" value="Pseudouridine synthase"/>
    <property type="match status" value="1"/>
</dbReference>
<dbReference type="Pfam" id="PF00849">
    <property type="entry name" value="PseudoU_synth_2"/>
    <property type="match status" value="1"/>
</dbReference>
<dbReference type="GO" id="GO:0009982">
    <property type="term" value="F:pseudouridine synthase activity"/>
    <property type="evidence" value="ECO:0007669"/>
    <property type="project" value="InterPro"/>
</dbReference>
<dbReference type="PANTHER" id="PTHR21600">
    <property type="entry name" value="MITOCHONDRIAL RNA PSEUDOURIDINE SYNTHASE"/>
    <property type="match status" value="1"/>
</dbReference>
<proteinExistence type="inferred from homology"/>
<accession>E0RXP8</accession>
<organism evidence="6 7">
    <name type="scientific">Butyrivibrio proteoclasticus (strain ATCC 51982 / DSM 14932 / B316)</name>
    <name type="common">Clostridium proteoclasticum</name>
    <dbReference type="NCBI Taxonomy" id="515622"/>
    <lineage>
        <taxon>Bacteria</taxon>
        <taxon>Bacillati</taxon>
        <taxon>Bacillota</taxon>
        <taxon>Clostridia</taxon>
        <taxon>Lachnospirales</taxon>
        <taxon>Lachnospiraceae</taxon>
        <taxon>Butyrivibrio</taxon>
    </lineage>
</organism>
<comment type="similarity">
    <text evidence="2 4">Belongs to the pseudouridine synthase RluA family.</text>
</comment>
<dbReference type="GO" id="GO:0140098">
    <property type="term" value="F:catalytic activity, acting on RNA"/>
    <property type="evidence" value="ECO:0007669"/>
    <property type="project" value="UniProtKB-ARBA"/>
</dbReference>
<feature type="domain" description="Pseudouridine synthase RsuA/RluA-like" evidence="5">
    <location>
        <begin position="103"/>
        <end position="270"/>
    </location>
</feature>
<dbReference type="STRING" id="515622.bpr_I1738"/>
<evidence type="ECO:0000313" key="7">
    <source>
        <dbReference type="Proteomes" id="UP000001299"/>
    </source>
</evidence>
<comment type="catalytic activity">
    <reaction evidence="1 4">
        <text>a uridine in RNA = a pseudouridine in RNA</text>
        <dbReference type="Rhea" id="RHEA:48348"/>
        <dbReference type="Rhea" id="RHEA-COMP:12068"/>
        <dbReference type="Rhea" id="RHEA-COMP:12069"/>
        <dbReference type="ChEBI" id="CHEBI:65314"/>
        <dbReference type="ChEBI" id="CHEBI:65315"/>
    </reaction>
</comment>
<dbReference type="EC" id="5.4.99.-" evidence="4"/>
<dbReference type="InterPro" id="IPR020103">
    <property type="entry name" value="PsdUridine_synth_cat_dom_sf"/>
</dbReference>
<dbReference type="RefSeq" id="WP_013281129.1">
    <property type="nucleotide sequence ID" value="NC_014387.1"/>
</dbReference>